<evidence type="ECO:0000256" key="1">
    <source>
        <dbReference type="SAM" id="MobiDB-lite"/>
    </source>
</evidence>
<dbReference type="PANTHER" id="PTHR46082:SF11">
    <property type="entry name" value="AAA+ ATPASE DOMAIN-CONTAINING PROTEIN-RELATED"/>
    <property type="match status" value="1"/>
</dbReference>
<name>A0A5N6IU90_9EURO</name>
<dbReference type="GO" id="GO:0009116">
    <property type="term" value="P:nucleoside metabolic process"/>
    <property type="evidence" value="ECO:0007669"/>
    <property type="project" value="InterPro"/>
</dbReference>
<feature type="compositionally biased region" description="Basic and acidic residues" evidence="1">
    <location>
        <begin position="350"/>
        <end position="359"/>
    </location>
</feature>
<proteinExistence type="predicted"/>
<evidence type="ECO:0000313" key="2">
    <source>
        <dbReference type="EMBL" id="KAB8269459.1"/>
    </source>
</evidence>
<gene>
    <name evidence="2" type="ORF">BDV30DRAFT_242384</name>
</gene>
<dbReference type="InterPro" id="IPR035994">
    <property type="entry name" value="Nucleoside_phosphorylase_sf"/>
</dbReference>
<reference evidence="2 3" key="1">
    <citation type="submission" date="2019-04" db="EMBL/GenBank/DDBJ databases">
        <title>Fungal friends and foes A comparative genomics study of 23 Aspergillus species from section Flavi.</title>
        <authorList>
            <consortium name="DOE Joint Genome Institute"/>
            <person name="Kjaerbolling I."/>
            <person name="Vesth T.C."/>
            <person name="Frisvad J.C."/>
            <person name="Nybo J.L."/>
            <person name="Theobald S."/>
            <person name="Kildgaard S."/>
            <person name="Petersen T.I."/>
            <person name="Kuo A."/>
            <person name="Sato A."/>
            <person name="Lyhne E.K."/>
            <person name="Kogle M.E."/>
            <person name="Wiebenga A."/>
            <person name="Kun R.S."/>
            <person name="Lubbers R.J."/>
            <person name="Makela M.R."/>
            <person name="Barry K."/>
            <person name="Chovatia M."/>
            <person name="Clum A."/>
            <person name="Daum C."/>
            <person name="Haridas S."/>
            <person name="He G."/>
            <person name="LaButti K."/>
            <person name="Lipzen A."/>
            <person name="Mondo S."/>
            <person name="Pangilinan J."/>
            <person name="Riley R."/>
            <person name="Salamov A."/>
            <person name="Simmons B.A."/>
            <person name="Magnuson J.K."/>
            <person name="Henrissat B."/>
            <person name="Mortensen U.H."/>
            <person name="Larsen T.O."/>
            <person name="De vries R.P."/>
            <person name="Grigoriev I.V."/>
            <person name="Machida M."/>
            <person name="Baker S.E."/>
            <person name="Andersen M.R."/>
        </authorList>
    </citation>
    <scope>NUCLEOTIDE SEQUENCE [LARGE SCALE GENOMIC DNA]</scope>
    <source>
        <strain evidence="2 3">CBS 117635</strain>
    </source>
</reference>
<feature type="region of interest" description="Disordered" evidence="1">
    <location>
        <begin position="333"/>
        <end position="370"/>
    </location>
</feature>
<dbReference type="Proteomes" id="UP000326289">
    <property type="component" value="Unassembled WGS sequence"/>
</dbReference>
<feature type="compositionally biased region" description="Polar residues" evidence="1">
    <location>
        <begin position="360"/>
        <end position="370"/>
    </location>
</feature>
<protein>
    <submittedName>
        <fullName evidence="2">Nucleoside phosphorylase domain-containing protein</fullName>
    </submittedName>
</protein>
<dbReference type="SUPFAM" id="SSF53167">
    <property type="entry name" value="Purine and uridine phosphorylases"/>
    <property type="match status" value="1"/>
</dbReference>
<evidence type="ECO:0000313" key="3">
    <source>
        <dbReference type="Proteomes" id="UP000326289"/>
    </source>
</evidence>
<dbReference type="EMBL" id="ML732846">
    <property type="protein sequence ID" value="KAB8269459.1"/>
    <property type="molecule type" value="Genomic_DNA"/>
</dbReference>
<dbReference type="Gene3D" id="3.40.50.1580">
    <property type="entry name" value="Nucleoside phosphorylase domain"/>
    <property type="match status" value="1"/>
</dbReference>
<accession>A0A5N6IU90</accession>
<sequence length="605" mass="67078">MRRRYVPSMEKYTVAILCALDKELFAVRALFDERHPVLPNPRGCADSNHYALGRIGHHNVVSSGLPSGEYGTNAASDVVSNLKRTFPSVEFCLLVGIGGGVPEANDVRLGDVVVSHPSGTVPGVVQYDLGKTLEVQGFIRTGVLRGPPRQLMTAITALKSDPDLPDNPLAKSLDQIAGRKPAYGHPSQQRGTEMDILYSPGYAHPSAAKTCNHCDKSQIVHRKSRSSTHPIIHYGPIASGNQVMKSAKYRDQLSKEYDIYCFEMEAAGVMNSIECLVIRGICDYADSHKNDIWHEYACATAAAYAKLLLSYCKSYNPAIVSLATRAAGNARKEGTVCPSAPSNPVCDSTGKSDTKEPRNDTTSGIHQSTDWIKPSKGHEERFLECKSFARRRPSWDNWPSNANILFNTLQRWISNPKSCLLTLEARPVDTKRARDISLEIIDFIRLNSQFHVIYTLSSPTGENDTTVDILKNLVAQAISILPDLQSLIPQQSTDNENQLLDLTNNILRQSKDCFIILETTNTNCADQLLRICLDIIQDRNIPVKFMLVTYQRSQLEGKSKGIVESVNLPPSQPRNGRTVGKRQVLWRRLKPQILDSQASGKRRIS</sequence>
<dbReference type="PANTHER" id="PTHR46082">
    <property type="entry name" value="ATP/GTP-BINDING PROTEIN-RELATED"/>
    <property type="match status" value="1"/>
</dbReference>
<organism evidence="2 3">
    <name type="scientific">Aspergillus minisclerotigenes</name>
    <dbReference type="NCBI Taxonomy" id="656917"/>
    <lineage>
        <taxon>Eukaryota</taxon>
        <taxon>Fungi</taxon>
        <taxon>Dikarya</taxon>
        <taxon>Ascomycota</taxon>
        <taxon>Pezizomycotina</taxon>
        <taxon>Eurotiomycetes</taxon>
        <taxon>Eurotiomycetidae</taxon>
        <taxon>Eurotiales</taxon>
        <taxon>Aspergillaceae</taxon>
        <taxon>Aspergillus</taxon>
        <taxon>Aspergillus subgen. Circumdati</taxon>
    </lineage>
</organism>
<dbReference type="InterPro" id="IPR053137">
    <property type="entry name" value="NLR-like"/>
</dbReference>
<dbReference type="GO" id="GO:0003824">
    <property type="term" value="F:catalytic activity"/>
    <property type="evidence" value="ECO:0007669"/>
    <property type="project" value="InterPro"/>
</dbReference>
<keyword evidence="3" id="KW-1185">Reference proteome</keyword>
<feature type="compositionally biased region" description="Polar residues" evidence="1">
    <location>
        <begin position="340"/>
        <end position="349"/>
    </location>
</feature>
<dbReference type="AlphaFoldDB" id="A0A5N6IU90"/>